<protein>
    <submittedName>
        <fullName evidence="2">Uncharacterized protein</fullName>
    </submittedName>
</protein>
<organism evidence="2">
    <name type="scientific">uncultured Caudovirales phage</name>
    <dbReference type="NCBI Taxonomy" id="2100421"/>
    <lineage>
        <taxon>Viruses</taxon>
        <taxon>Duplodnaviria</taxon>
        <taxon>Heunggongvirae</taxon>
        <taxon>Uroviricota</taxon>
        <taxon>Caudoviricetes</taxon>
        <taxon>Peduoviridae</taxon>
        <taxon>Maltschvirus</taxon>
        <taxon>Maltschvirus maltsch</taxon>
    </lineage>
</organism>
<sequence length="175" mass="18542">MSKKKEAPALPAELSAAAEEAGRFLASLRSLAALEPYLKDLASMHQAAGETSARRDAALREVAEAEVARDAVKAGADDLVAAAEATRKRAEQEAAVILENARNRESAITREAVEQRDAVLAERDRQAEQLGALVAERKASLVDLEASIDAATAHLNELREQGRKLAGSALESFGG</sequence>
<name>A0A6J5P883_9CAUD</name>
<keyword evidence="1" id="KW-0175">Coiled coil</keyword>
<evidence type="ECO:0000256" key="1">
    <source>
        <dbReference type="SAM" id="Coils"/>
    </source>
</evidence>
<feature type="coiled-coil region" evidence="1">
    <location>
        <begin position="73"/>
        <end position="100"/>
    </location>
</feature>
<accession>A0A6J5P883</accession>
<dbReference type="EMBL" id="LR796768">
    <property type="protein sequence ID" value="CAB4165275.1"/>
    <property type="molecule type" value="Genomic_DNA"/>
</dbReference>
<proteinExistence type="predicted"/>
<gene>
    <name evidence="2" type="ORF">UFOVP821_33</name>
</gene>
<reference evidence="2" key="1">
    <citation type="submission" date="2020-04" db="EMBL/GenBank/DDBJ databases">
        <authorList>
            <person name="Chiriac C."/>
            <person name="Salcher M."/>
            <person name="Ghai R."/>
            <person name="Kavagutti S V."/>
        </authorList>
    </citation>
    <scope>NUCLEOTIDE SEQUENCE</scope>
</reference>
<evidence type="ECO:0000313" key="2">
    <source>
        <dbReference type="EMBL" id="CAB4165275.1"/>
    </source>
</evidence>